<evidence type="ECO:0000256" key="6">
    <source>
        <dbReference type="ARBA" id="ARBA00022989"/>
    </source>
</evidence>
<comment type="subcellular location">
    <subcellularLocation>
        <location evidence="1">Membrane</location>
        <topology evidence="1">Single-pass membrane protein</topology>
    </subcellularLocation>
</comment>
<evidence type="ECO:0000256" key="13">
    <source>
        <dbReference type="SAM" id="Phobius"/>
    </source>
</evidence>
<evidence type="ECO:0000256" key="4">
    <source>
        <dbReference type="ARBA" id="ARBA00022692"/>
    </source>
</evidence>
<dbReference type="GO" id="GO:0005506">
    <property type="term" value="F:iron ion binding"/>
    <property type="evidence" value="ECO:0007669"/>
    <property type="project" value="InterPro"/>
</dbReference>
<evidence type="ECO:0000256" key="1">
    <source>
        <dbReference type="ARBA" id="ARBA00004167"/>
    </source>
</evidence>
<dbReference type="PRINTS" id="PR00463">
    <property type="entry name" value="EP450I"/>
</dbReference>
<evidence type="ECO:0000256" key="2">
    <source>
        <dbReference type="ARBA" id="ARBA00010617"/>
    </source>
</evidence>
<comment type="cofactor">
    <cofactor evidence="11">
        <name>heme</name>
        <dbReference type="ChEBI" id="CHEBI:30413"/>
    </cofactor>
</comment>
<proteinExistence type="inferred from homology"/>
<comment type="similarity">
    <text evidence="2 12">Belongs to the cytochrome P450 family.</text>
</comment>
<dbReference type="SUPFAM" id="SSF48264">
    <property type="entry name" value="Cytochrome P450"/>
    <property type="match status" value="1"/>
</dbReference>
<keyword evidence="15" id="KW-1185">Reference proteome</keyword>
<keyword evidence="3 11" id="KW-0349">Heme</keyword>
<dbReference type="InterPro" id="IPR017972">
    <property type="entry name" value="Cyt_P450_CS"/>
</dbReference>
<protein>
    <recommendedName>
        <fullName evidence="16">Cytochrome P450</fullName>
    </recommendedName>
</protein>
<name>A0AAV8T2C0_9ROSI</name>
<evidence type="ECO:0000256" key="11">
    <source>
        <dbReference type="PIRSR" id="PIRSR602401-1"/>
    </source>
</evidence>
<evidence type="ECO:0008006" key="16">
    <source>
        <dbReference type="Google" id="ProtNLM"/>
    </source>
</evidence>
<dbReference type="InterPro" id="IPR050665">
    <property type="entry name" value="Cytochrome_P450_Monooxygen"/>
</dbReference>
<evidence type="ECO:0000256" key="10">
    <source>
        <dbReference type="ARBA" id="ARBA00023136"/>
    </source>
</evidence>
<dbReference type="Gene3D" id="1.10.630.10">
    <property type="entry name" value="Cytochrome P450"/>
    <property type="match status" value="1"/>
</dbReference>
<evidence type="ECO:0000256" key="9">
    <source>
        <dbReference type="ARBA" id="ARBA00023033"/>
    </source>
</evidence>
<keyword evidence="7 12" id="KW-0560">Oxidoreductase</keyword>
<keyword evidence="9 12" id="KW-0503">Monooxygenase</keyword>
<feature type="binding site" description="axial binding residue" evidence="11">
    <location>
        <position position="460"/>
    </location>
    <ligand>
        <name>heme</name>
        <dbReference type="ChEBI" id="CHEBI:30413"/>
    </ligand>
    <ligandPart>
        <name>Fe</name>
        <dbReference type="ChEBI" id="CHEBI:18248"/>
    </ligandPart>
</feature>
<sequence>MEDSTIYLLGCLFLFTLTCIIKFLMKTWWTPIRLQSAMRLQGIKGPPYRFLHGNTKEITKMRIEVTSSPMELSHHMLSRIEPHVYSWSKQYGMNFLTWYGPRAHLVVTETELVKEVLNNKDGTYTKAVIQSYADKFLGDGLVASQGEKWCKMRKLANYAFHGESLKRMTLEMIASVEAMIERWRQDGAKEIEVYHEFKLLTAEIISRTAFGSSYLEGQHIFDMMGGMAHIVGRNNYKVKIPGMKNFWRTSDDIESDQLQERIRDVIMKMIKKREDDVAGDQEDSYGTDFLGLLVKAHHENDKAKQITLDDLVDECKTFYVAGHETTTSSLTWTILLLAIHRDWQERVREEVLELFGSANPSPDGIGRLKTMSMVINESLRMYPSVFNLTREVQREVRLGKALVPAKTTLSLPVLAPHSNEQIWGADVHLFRPERFADFGARAARENKAEYLPFGLGPRSCVGMNFAVAEMKIALSMILQHYSLSLSPSYVHSPIHIITIRPKHGLQIIFQAM</sequence>
<keyword evidence="8 11" id="KW-0408">Iron</keyword>
<dbReference type="PANTHER" id="PTHR24282:SF233">
    <property type="entry name" value="CYTOCHROME P450"/>
    <property type="match status" value="1"/>
</dbReference>
<dbReference type="GO" id="GO:0004497">
    <property type="term" value="F:monooxygenase activity"/>
    <property type="evidence" value="ECO:0007669"/>
    <property type="project" value="UniProtKB-KW"/>
</dbReference>
<organism evidence="14 15">
    <name type="scientific">Erythroxylum novogranatense</name>
    <dbReference type="NCBI Taxonomy" id="1862640"/>
    <lineage>
        <taxon>Eukaryota</taxon>
        <taxon>Viridiplantae</taxon>
        <taxon>Streptophyta</taxon>
        <taxon>Embryophyta</taxon>
        <taxon>Tracheophyta</taxon>
        <taxon>Spermatophyta</taxon>
        <taxon>Magnoliopsida</taxon>
        <taxon>eudicotyledons</taxon>
        <taxon>Gunneridae</taxon>
        <taxon>Pentapetalae</taxon>
        <taxon>rosids</taxon>
        <taxon>fabids</taxon>
        <taxon>Malpighiales</taxon>
        <taxon>Erythroxylaceae</taxon>
        <taxon>Erythroxylum</taxon>
    </lineage>
</organism>
<gene>
    <name evidence="14" type="ORF">K2173_015198</name>
</gene>
<dbReference type="PANTHER" id="PTHR24282">
    <property type="entry name" value="CYTOCHROME P450 FAMILY MEMBER"/>
    <property type="match status" value="1"/>
</dbReference>
<comment type="caution">
    <text evidence="14">The sequence shown here is derived from an EMBL/GenBank/DDBJ whole genome shotgun (WGS) entry which is preliminary data.</text>
</comment>
<evidence type="ECO:0000256" key="3">
    <source>
        <dbReference type="ARBA" id="ARBA00022617"/>
    </source>
</evidence>
<dbReference type="GO" id="GO:0016705">
    <property type="term" value="F:oxidoreductase activity, acting on paired donors, with incorporation or reduction of molecular oxygen"/>
    <property type="evidence" value="ECO:0007669"/>
    <property type="project" value="InterPro"/>
</dbReference>
<dbReference type="PROSITE" id="PS00086">
    <property type="entry name" value="CYTOCHROME_P450"/>
    <property type="match status" value="1"/>
</dbReference>
<dbReference type="Proteomes" id="UP001159364">
    <property type="component" value="Linkage Group LG07"/>
</dbReference>
<dbReference type="GO" id="GO:0016020">
    <property type="term" value="C:membrane"/>
    <property type="evidence" value="ECO:0007669"/>
    <property type="project" value="UniProtKB-SubCell"/>
</dbReference>
<dbReference type="Pfam" id="PF00067">
    <property type="entry name" value="p450"/>
    <property type="match status" value="1"/>
</dbReference>
<keyword evidence="10 13" id="KW-0472">Membrane</keyword>
<evidence type="ECO:0000256" key="8">
    <source>
        <dbReference type="ARBA" id="ARBA00023004"/>
    </source>
</evidence>
<accession>A0AAV8T2C0</accession>
<evidence type="ECO:0000256" key="12">
    <source>
        <dbReference type="RuleBase" id="RU000461"/>
    </source>
</evidence>
<evidence type="ECO:0000313" key="15">
    <source>
        <dbReference type="Proteomes" id="UP001159364"/>
    </source>
</evidence>
<keyword evidence="4 13" id="KW-0812">Transmembrane</keyword>
<evidence type="ECO:0000313" key="14">
    <source>
        <dbReference type="EMBL" id="KAJ8760531.1"/>
    </source>
</evidence>
<dbReference type="AlphaFoldDB" id="A0AAV8T2C0"/>
<evidence type="ECO:0000256" key="5">
    <source>
        <dbReference type="ARBA" id="ARBA00022723"/>
    </source>
</evidence>
<reference evidence="14 15" key="1">
    <citation type="submission" date="2021-09" db="EMBL/GenBank/DDBJ databases">
        <title>Genomic insights and catalytic innovation underlie evolution of tropane alkaloids biosynthesis.</title>
        <authorList>
            <person name="Wang Y.-J."/>
            <person name="Tian T."/>
            <person name="Huang J.-P."/>
            <person name="Huang S.-X."/>
        </authorList>
    </citation>
    <scope>NUCLEOTIDE SEQUENCE [LARGE SCALE GENOMIC DNA]</scope>
    <source>
        <strain evidence="14">KIB-2018</strain>
        <tissue evidence="14">Leaf</tissue>
    </source>
</reference>
<dbReference type="InterPro" id="IPR002401">
    <property type="entry name" value="Cyt_P450_E_grp-I"/>
</dbReference>
<feature type="transmembrane region" description="Helical" evidence="13">
    <location>
        <begin position="6"/>
        <end position="25"/>
    </location>
</feature>
<dbReference type="EMBL" id="JAIWQS010000007">
    <property type="protein sequence ID" value="KAJ8760531.1"/>
    <property type="molecule type" value="Genomic_DNA"/>
</dbReference>
<keyword evidence="6 13" id="KW-1133">Transmembrane helix</keyword>
<keyword evidence="5 11" id="KW-0479">Metal-binding</keyword>
<evidence type="ECO:0000256" key="7">
    <source>
        <dbReference type="ARBA" id="ARBA00023002"/>
    </source>
</evidence>
<dbReference type="InterPro" id="IPR001128">
    <property type="entry name" value="Cyt_P450"/>
</dbReference>
<dbReference type="PRINTS" id="PR00385">
    <property type="entry name" value="P450"/>
</dbReference>
<dbReference type="InterPro" id="IPR036396">
    <property type="entry name" value="Cyt_P450_sf"/>
</dbReference>
<dbReference type="GO" id="GO:0020037">
    <property type="term" value="F:heme binding"/>
    <property type="evidence" value="ECO:0007669"/>
    <property type="project" value="InterPro"/>
</dbReference>